<dbReference type="NCBIfam" id="NF009092">
    <property type="entry name" value="PRK12428.1"/>
    <property type="match status" value="1"/>
</dbReference>
<keyword evidence="4" id="KW-1185">Reference proteome</keyword>
<evidence type="ECO:0000256" key="2">
    <source>
        <dbReference type="RuleBase" id="RU000363"/>
    </source>
</evidence>
<accession>W4LDK8</accession>
<dbReference type="Gene3D" id="3.40.50.720">
    <property type="entry name" value="NAD(P)-binding Rossmann-like Domain"/>
    <property type="match status" value="1"/>
</dbReference>
<evidence type="ECO:0008006" key="5">
    <source>
        <dbReference type="Google" id="ProtNLM"/>
    </source>
</evidence>
<name>W4LDK8_ENTF1</name>
<comment type="similarity">
    <text evidence="1 2">Belongs to the short-chain dehydrogenases/reductases (SDR) family.</text>
</comment>
<dbReference type="HOGENOM" id="CLU_010194_20_0_7"/>
<evidence type="ECO:0000313" key="3">
    <source>
        <dbReference type="EMBL" id="ETW96029.1"/>
    </source>
</evidence>
<dbReference type="EMBL" id="AZHW01000844">
    <property type="protein sequence ID" value="ETW96029.1"/>
    <property type="molecule type" value="Genomic_DNA"/>
</dbReference>
<evidence type="ECO:0000313" key="4">
    <source>
        <dbReference type="Proteomes" id="UP000019141"/>
    </source>
</evidence>
<organism evidence="3 4">
    <name type="scientific">Entotheonella factor</name>
    <dbReference type="NCBI Taxonomy" id="1429438"/>
    <lineage>
        <taxon>Bacteria</taxon>
        <taxon>Pseudomonadati</taxon>
        <taxon>Nitrospinota/Tectimicrobiota group</taxon>
        <taxon>Candidatus Tectimicrobiota</taxon>
        <taxon>Candidatus Entotheonellia</taxon>
        <taxon>Candidatus Entotheonellales</taxon>
        <taxon>Candidatus Entotheonellaceae</taxon>
        <taxon>Candidatus Entotheonella</taxon>
    </lineage>
</organism>
<sequence>MIPDNPIVLTGAASGIGNATARRLLDRGRTVISLDLKEPTAAVQTHYHCDLSDPASIDAVVAQIEGPIASLMNVAGVPGTVGAELTMRVNTFGLRHLTEALWGRLADGGTVVNVASIAGNNWRKRRELINDLLNTPSFDAALQWWDEHGGDIGTDAYTFSKEAVVVYTMRMAGEGLSRGIRVNDVGPGPVDTPILPDFTEQAGEELMQHMINQVGRAAQPDDIAEALVVLAEARMGWVNGQHIVVDGGLTAGFSAGWVRSRP</sequence>
<protein>
    <recommendedName>
        <fullName evidence="5">3-alpha-hydroxysteroid dehydrogenase</fullName>
    </recommendedName>
</protein>
<comment type="caution">
    <text evidence="3">The sequence shown here is derived from an EMBL/GenBank/DDBJ whole genome shotgun (WGS) entry which is preliminary data.</text>
</comment>
<dbReference type="InterPro" id="IPR002347">
    <property type="entry name" value="SDR_fam"/>
</dbReference>
<dbReference type="PRINTS" id="PR00081">
    <property type="entry name" value="GDHRDH"/>
</dbReference>
<dbReference type="PRINTS" id="PR00080">
    <property type="entry name" value="SDRFAMILY"/>
</dbReference>
<dbReference type="PANTHER" id="PTHR42760">
    <property type="entry name" value="SHORT-CHAIN DEHYDROGENASES/REDUCTASES FAMILY MEMBER"/>
    <property type="match status" value="1"/>
</dbReference>
<dbReference type="GO" id="GO:0016616">
    <property type="term" value="F:oxidoreductase activity, acting on the CH-OH group of donors, NAD or NADP as acceptor"/>
    <property type="evidence" value="ECO:0007669"/>
    <property type="project" value="TreeGrafter"/>
</dbReference>
<dbReference type="Pfam" id="PF00106">
    <property type="entry name" value="adh_short"/>
    <property type="match status" value="1"/>
</dbReference>
<evidence type="ECO:0000256" key="1">
    <source>
        <dbReference type="ARBA" id="ARBA00006484"/>
    </source>
</evidence>
<dbReference type="AlphaFoldDB" id="W4LDK8"/>
<dbReference type="SUPFAM" id="SSF51735">
    <property type="entry name" value="NAD(P)-binding Rossmann-fold domains"/>
    <property type="match status" value="1"/>
</dbReference>
<gene>
    <name evidence="3" type="ORF">ETSY1_28220</name>
</gene>
<reference evidence="3 4" key="1">
    <citation type="journal article" date="2014" name="Nature">
        <title>An environmental bacterial taxon with a large and distinct metabolic repertoire.</title>
        <authorList>
            <person name="Wilson M.C."/>
            <person name="Mori T."/>
            <person name="Ruckert C."/>
            <person name="Uria A.R."/>
            <person name="Helf M.J."/>
            <person name="Takada K."/>
            <person name="Gernert C."/>
            <person name="Steffens U.A."/>
            <person name="Heycke N."/>
            <person name="Schmitt S."/>
            <person name="Rinke C."/>
            <person name="Helfrich E.J."/>
            <person name="Brachmann A.O."/>
            <person name="Gurgui C."/>
            <person name="Wakimoto T."/>
            <person name="Kracht M."/>
            <person name="Crusemann M."/>
            <person name="Hentschel U."/>
            <person name="Abe I."/>
            <person name="Matsunaga S."/>
            <person name="Kalinowski J."/>
            <person name="Takeyama H."/>
            <person name="Piel J."/>
        </authorList>
    </citation>
    <scope>NUCLEOTIDE SEQUENCE [LARGE SCALE GENOMIC DNA]</scope>
    <source>
        <strain evidence="4">TSY1</strain>
    </source>
</reference>
<dbReference type="Pfam" id="PF13561">
    <property type="entry name" value="adh_short_C2"/>
    <property type="match status" value="1"/>
</dbReference>
<dbReference type="Proteomes" id="UP000019141">
    <property type="component" value="Unassembled WGS sequence"/>
</dbReference>
<dbReference type="InterPro" id="IPR036291">
    <property type="entry name" value="NAD(P)-bd_dom_sf"/>
</dbReference>
<proteinExistence type="inferred from homology"/>